<protein>
    <recommendedName>
        <fullName evidence="1">Reverse transcriptase Ty1/copia-type domain-containing protein</fullName>
    </recommendedName>
</protein>
<evidence type="ECO:0000313" key="3">
    <source>
        <dbReference type="Proteomes" id="UP000834106"/>
    </source>
</evidence>
<organism evidence="2 3">
    <name type="scientific">Fraxinus pennsylvanica</name>
    <dbReference type="NCBI Taxonomy" id="56036"/>
    <lineage>
        <taxon>Eukaryota</taxon>
        <taxon>Viridiplantae</taxon>
        <taxon>Streptophyta</taxon>
        <taxon>Embryophyta</taxon>
        <taxon>Tracheophyta</taxon>
        <taxon>Spermatophyta</taxon>
        <taxon>Magnoliopsida</taxon>
        <taxon>eudicotyledons</taxon>
        <taxon>Gunneridae</taxon>
        <taxon>Pentapetalae</taxon>
        <taxon>asterids</taxon>
        <taxon>lamiids</taxon>
        <taxon>Lamiales</taxon>
        <taxon>Oleaceae</taxon>
        <taxon>Oleeae</taxon>
        <taxon>Fraxinus</taxon>
    </lineage>
</organism>
<dbReference type="Proteomes" id="UP000834106">
    <property type="component" value="Chromosome 12"/>
</dbReference>
<sequence>MSETIVLYFHLSTELNKTLSISSLADVTHSKAAHVEHHSSSDLNDNQYDNVLHGDDLCESEGNAKTELAVPKPDVLRNEEIYQQSDENEIEERLQQRARNPVEHPMITRGKAGVFKPKVYLGNSTGNISEPKNVTEAMMNDDWKKAMGEEFNALTKTETWELVPPSPTYNIVVNKWIFKLKYNTDGSVQRFKARLVAKGFHQTPGIDFYETFSLVIKPSTLRIILTLAVAKDWTIR</sequence>
<dbReference type="Pfam" id="PF07727">
    <property type="entry name" value="RVT_2"/>
    <property type="match status" value="1"/>
</dbReference>
<dbReference type="AlphaFoldDB" id="A0AAD1ZNW2"/>
<gene>
    <name evidence="2" type="ORF">FPE_LOCUS20741</name>
</gene>
<dbReference type="EMBL" id="OU503047">
    <property type="protein sequence ID" value="CAI9773311.1"/>
    <property type="molecule type" value="Genomic_DNA"/>
</dbReference>
<evidence type="ECO:0000313" key="2">
    <source>
        <dbReference type="EMBL" id="CAI9773311.1"/>
    </source>
</evidence>
<proteinExistence type="predicted"/>
<dbReference type="InterPro" id="IPR013103">
    <property type="entry name" value="RVT_2"/>
</dbReference>
<keyword evidence="3" id="KW-1185">Reference proteome</keyword>
<name>A0AAD1ZNW2_9LAMI</name>
<feature type="domain" description="Reverse transcriptase Ty1/copia-type" evidence="1">
    <location>
        <begin position="158"/>
        <end position="235"/>
    </location>
</feature>
<reference evidence="2" key="1">
    <citation type="submission" date="2023-05" db="EMBL/GenBank/DDBJ databases">
        <authorList>
            <person name="Huff M."/>
        </authorList>
    </citation>
    <scope>NUCLEOTIDE SEQUENCE</scope>
</reference>
<evidence type="ECO:0000259" key="1">
    <source>
        <dbReference type="Pfam" id="PF07727"/>
    </source>
</evidence>
<accession>A0AAD1ZNW2</accession>